<keyword evidence="2" id="KW-1185">Reference proteome</keyword>
<dbReference type="EMBL" id="JAHRHJ020000005">
    <property type="protein sequence ID" value="KAH9315934.1"/>
    <property type="molecule type" value="Genomic_DNA"/>
</dbReference>
<comment type="caution">
    <text evidence="1">The sequence shown here is derived from an EMBL/GenBank/DDBJ whole genome shotgun (WGS) entry which is preliminary data.</text>
</comment>
<dbReference type="AlphaFoldDB" id="A0AA38L8M3"/>
<protein>
    <submittedName>
        <fullName evidence="1">Uncharacterized protein</fullName>
    </submittedName>
</protein>
<sequence length="63" mass="7364">MGLHDDISLEDYEQGISFDLDTFNYCGEEIDSFCQKIEEDPNIIKLDPLLVHLHIPHYTEKLL</sequence>
<proteinExistence type="predicted"/>
<gene>
    <name evidence="1" type="ORF">KI387_024561</name>
</gene>
<evidence type="ECO:0000313" key="1">
    <source>
        <dbReference type="EMBL" id="KAH9315934.1"/>
    </source>
</evidence>
<name>A0AA38L8M3_TAXCH</name>
<evidence type="ECO:0000313" key="2">
    <source>
        <dbReference type="Proteomes" id="UP000824469"/>
    </source>
</evidence>
<dbReference type="Proteomes" id="UP000824469">
    <property type="component" value="Unassembled WGS sequence"/>
</dbReference>
<reference evidence="1 2" key="1">
    <citation type="journal article" date="2021" name="Nat. Plants">
        <title>The Taxus genome provides insights into paclitaxel biosynthesis.</title>
        <authorList>
            <person name="Xiong X."/>
            <person name="Gou J."/>
            <person name="Liao Q."/>
            <person name="Li Y."/>
            <person name="Zhou Q."/>
            <person name="Bi G."/>
            <person name="Li C."/>
            <person name="Du R."/>
            <person name="Wang X."/>
            <person name="Sun T."/>
            <person name="Guo L."/>
            <person name="Liang H."/>
            <person name="Lu P."/>
            <person name="Wu Y."/>
            <person name="Zhang Z."/>
            <person name="Ro D.K."/>
            <person name="Shang Y."/>
            <person name="Huang S."/>
            <person name="Yan J."/>
        </authorList>
    </citation>
    <scope>NUCLEOTIDE SEQUENCE [LARGE SCALE GENOMIC DNA]</scope>
    <source>
        <strain evidence="1">Ta-2019</strain>
    </source>
</reference>
<feature type="non-terminal residue" evidence="1">
    <location>
        <position position="63"/>
    </location>
</feature>
<accession>A0AA38L8M3</accession>
<organism evidence="1 2">
    <name type="scientific">Taxus chinensis</name>
    <name type="common">Chinese yew</name>
    <name type="synonym">Taxus wallichiana var. chinensis</name>
    <dbReference type="NCBI Taxonomy" id="29808"/>
    <lineage>
        <taxon>Eukaryota</taxon>
        <taxon>Viridiplantae</taxon>
        <taxon>Streptophyta</taxon>
        <taxon>Embryophyta</taxon>
        <taxon>Tracheophyta</taxon>
        <taxon>Spermatophyta</taxon>
        <taxon>Pinopsida</taxon>
        <taxon>Pinidae</taxon>
        <taxon>Conifers II</taxon>
        <taxon>Cupressales</taxon>
        <taxon>Taxaceae</taxon>
        <taxon>Taxus</taxon>
    </lineage>
</organism>